<keyword evidence="3" id="KW-1185">Reference proteome</keyword>
<feature type="non-terminal residue" evidence="2">
    <location>
        <position position="89"/>
    </location>
</feature>
<protein>
    <submittedName>
        <fullName evidence="2">Uncharacterized protein</fullName>
    </submittedName>
</protein>
<comment type="caution">
    <text evidence="2">The sequence shown here is derived from an EMBL/GenBank/DDBJ whole genome shotgun (WGS) entry which is preliminary data.</text>
</comment>
<dbReference type="EMBL" id="JAINZW010000070">
    <property type="protein sequence ID" value="MBZ4040730.1"/>
    <property type="molecule type" value="Genomic_DNA"/>
</dbReference>
<feature type="compositionally biased region" description="Basic and acidic residues" evidence="1">
    <location>
        <begin position="48"/>
        <end position="65"/>
    </location>
</feature>
<feature type="region of interest" description="Disordered" evidence="1">
    <location>
        <begin position="48"/>
        <end position="89"/>
    </location>
</feature>
<evidence type="ECO:0000313" key="3">
    <source>
        <dbReference type="Proteomes" id="UP001430954"/>
    </source>
</evidence>
<evidence type="ECO:0000313" key="2">
    <source>
        <dbReference type="EMBL" id="MBZ4040730.1"/>
    </source>
</evidence>
<feature type="region of interest" description="Disordered" evidence="1">
    <location>
        <begin position="1"/>
        <end position="21"/>
    </location>
</feature>
<dbReference type="RefSeq" id="WP_223677178.1">
    <property type="nucleotide sequence ID" value="NZ_JAINZW010000070.1"/>
</dbReference>
<proteinExistence type="predicted"/>
<feature type="compositionally biased region" description="Basic residues" evidence="1">
    <location>
        <begin position="1"/>
        <end position="10"/>
    </location>
</feature>
<reference evidence="2 3" key="1">
    <citation type="submission" date="2021-09" db="EMBL/GenBank/DDBJ databases">
        <title>Lysobacter sp. 13A isolated from the river sediment.</title>
        <authorList>
            <person name="Liu H."/>
            <person name="Li S."/>
            <person name="Mao S."/>
        </authorList>
    </citation>
    <scope>NUCLEOTIDE SEQUENCE [LARGE SCALE GENOMIC DNA]</scope>
    <source>
        <strain evidence="2 3">13A</strain>
    </source>
</reference>
<sequence length="89" mass="9973">MANKPKKKRSASPISRSLQENFRGFSYTASESFDQDGWSGLRARMREEDELERMRETDGRAHAEAVGDDEIPVVSSSPQQQPIALEGAF</sequence>
<gene>
    <name evidence="2" type="ORF">K6753_14475</name>
</gene>
<accession>A0ABS7TA42</accession>
<name>A0ABS7TA42_9GAMM</name>
<evidence type="ECO:0000256" key="1">
    <source>
        <dbReference type="SAM" id="MobiDB-lite"/>
    </source>
</evidence>
<dbReference type="Proteomes" id="UP001430954">
    <property type="component" value="Unassembled WGS sequence"/>
</dbReference>
<organism evidence="2 3">
    <name type="scientific">Novilysobacter selenitireducens</name>
    <dbReference type="NCBI Taxonomy" id="2872639"/>
    <lineage>
        <taxon>Bacteria</taxon>
        <taxon>Pseudomonadati</taxon>
        <taxon>Pseudomonadota</taxon>
        <taxon>Gammaproteobacteria</taxon>
        <taxon>Lysobacterales</taxon>
        <taxon>Lysobacteraceae</taxon>
        <taxon>Novilysobacter</taxon>
    </lineage>
</organism>